<dbReference type="RefSeq" id="WP_224478237.1">
    <property type="nucleotide sequence ID" value="NZ_JAIUJS010000004.1"/>
</dbReference>
<protein>
    <recommendedName>
        <fullName evidence="3">Beta-lactamase-inhibitor-like, PepSY-like</fullName>
    </recommendedName>
</protein>
<accession>A0ABS7Y3L1</accession>
<reference evidence="2" key="1">
    <citation type="submission" date="2023-07" db="EMBL/GenBank/DDBJ databases">
        <authorList>
            <person name="Yue Y."/>
        </authorList>
    </citation>
    <scope>NUCLEOTIDE SEQUENCE [LARGE SCALE GENOMIC DNA]</scope>
    <source>
        <strain evidence="2">2Y89</strain>
    </source>
</reference>
<comment type="caution">
    <text evidence="1">The sequence shown here is derived from an EMBL/GenBank/DDBJ whole genome shotgun (WGS) entry which is preliminary data.</text>
</comment>
<dbReference type="Proteomes" id="UP001198402">
    <property type="component" value="Unassembled WGS sequence"/>
</dbReference>
<sequence>MRNLITICFIFILTVSFSQEKEIDIHYVVDYTMPSKRNTTVDTISIGYNKEGKYLWTNYNKLALSLAKSLIKDNKRDYEKATSHIIYHTEQGVLTLLFELGNNSIFFNLDLDSFLPSNEFSSDENESLDLITEDTGETVKILDKDAKVYLMFPGNAPDDIVSMAVDEDYEVNNNEIFKRFFELAFQKTGLQDEFAPEMPNGLIMKIFENDNSMIEAIKVVDKKKTIKINYSFKITE</sequence>
<keyword evidence="2" id="KW-1185">Reference proteome</keyword>
<proteinExistence type="predicted"/>
<evidence type="ECO:0008006" key="3">
    <source>
        <dbReference type="Google" id="ProtNLM"/>
    </source>
</evidence>
<name>A0ABS7Y3L1_9FLAO</name>
<evidence type="ECO:0000313" key="2">
    <source>
        <dbReference type="Proteomes" id="UP001198402"/>
    </source>
</evidence>
<dbReference type="EMBL" id="JAIUJS010000004">
    <property type="protein sequence ID" value="MCA0153268.1"/>
    <property type="molecule type" value="Genomic_DNA"/>
</dbReference>
<evidence type="ECO:0000313" key="1">
    <source>
        <dbReference type="EMBL" id="MCA0153268.1"/>
    </source>
</evidence>
<organism evidence="1 2">
    <name type="scientific">Winogradskyella vincentii</name>
    <dbReference type="NCBI Taxonomy" id="2877122"/>
    <lineage>
        <taxon>Bacteria</taxon>
        <taxon>Pseudomonadati</taxon>
        <taxon>Bacteroidota</taxon>
        <taxon>Flavobacteriia</taxon>
        <taxon>Flavobacteriales</taxon>
        <taxon>Flavobacteriaceae</taxon>
        <taxon>Winogradskyella</taxon>
    </lineage>
</organism>
<gene>
    <name evidence="1" type="ORF">LBV24_08580</name>
</gene>